<dbReference type="Proteomes" id="UP000298653">
    <property type="component" value="Chromosome"/>
</dbReference>
<organism evidence="1 2">
    <name type="scientific">Anaerostipes rhamnosivorans</name>
    <dbReference type="NCBI Taxonomy" id="1229621"/>
    <lineage>
        <taxon>Bacteria</taxon>
        <taxon>Bacillati</taxon>
        <taxon>Bacillota</taxon>
        <taxon>Clostridia</taxon>
        <taxon>Lachnospirales</taxon>
        <taxon>Lachnospiraceae</taxon>
        <taxon>Anaerostipes</taxon>
    </lineage>
</organism>
<dbReference type="SUPFAM" id="SSF88659">
    <property type="entry name" value="Sigma3 and sigma4 domains of RNA polymerase sigma factors"/>
    <property type="match status" value="1"/>
</dbReference>
<name>A0A4P8IFK8_9FIRM</name>
<dbReference type="EMBL" id="CP040058">
    <property type="protein sequence ID" value="QCP35487.1"/>
    <property type="molecule type" value="Genomic_DNA"/>
</dbReference>
<protein>
    <recommendedName>
        <fullName evidence="3">RNA polymerase sigma factor 70 region 4 type 2 domain-containing protein</fullName>
    </recommendedName>
</protein>
<evidence type="ECO:0000313" key="2">
    <source>
        <dbReference type="Proteomes" id="UP000298653"/>
    </source>
</evidence>
<dbReference type="InterPro" id="IPR013324">
    <property type="entry name" value="RNA_pol_sigma_r3/r4-like"/>
</dbReference>
<dbReference type="KEGG" id="arf:AR1Y2_2033"/>
<evidence type="ECO:0008006" key="3">
    <source>
        <dbReference type="Google" id="ProtNLM"/>
    </source>
</evidence>
<keyword evidence="2" id="KW-1185">Reference proteome</keyword>
<accession>A0A4P8IFK8</accession>
<sequence length="41" mass="4752">MSDAEIGELLNVVRTTVFRHRKSALAKIKQYLEGKADDEYR</sequence>
<evidence type="ECO:0000313" key="1">
    <source>
        <dbReference type="EMBL" id="QCP35487.1"/>
    </source>
</evidence>
<proteinExistence type="predicted"/>
<dbReference type="AlphaFoldDB" id="A0A4P8IFK8"/>
<reference evidence="1 2" key="1">
    <citation type="submission" date="2019-05" db="EMBL/GenBank/DDBJ databases">
        <title>Complete genome sequencing of Anaerostipes rhamnosivorans.</title>
        <authorList>
            <person name="Bui T.P.N."/>
            <person name="de Vos W.M."/>
        </authorList>
    </citation>
    <scope>NUCLEOTIDE SEQUENCE [LARGE SCALE GENOMIC DNA]</scope>
    <source>
        <strain evidence="1 2">1y2</strain>
    </source>
</reference>
<gene>
    <name evidence="1" type="ORF">AR1Y2_2033</name>
</gene>